<protein>
    <submittedName>
        <fullName evidence="1">DUF1273 domain-containing protein</fullName>
    </submittedName>
</protein>
<dbReference type="InterPro" id="IPR010697">
    <property type="entry name" value="YspA"/>
</dbReference>
<dbReference type="PANTHER" id="PTHR38440:SF1">
    <property type="entry name" value="UPF0398 PROTEIN SPR0331"/>
    <property type="match status" value="1"/>
</dbReference>
<dbReference type="Pfam" id="PF06908">
    <property type="entry name" value="YpsA"/>
    <property type="match status" value="1"/>
</dbReference>
<name>A0A7K0KH41_9BACT</name>
<dbReference type="SUPFAM" id="SSF102405">
    <property type="entry name" value="MCP/YpsA-like"/>
    <property type="match status" value="1"/>
</dbReference>
<evidence type="ECO:0000313" key="2">
    <source>
        <dbReference type="Proteomes" id="UP000438914"/>
    </source>
</evidence>
<dbReference type="Gene3D" id="3.40.50.450">
    <property type="match status" value="1"/>
</dbReference>
<proteinExistence type="predicted"/>
<reference evidence="1 2" key="1">
    <citation type="submission" date="2019-08" db="EMBL/GenBank/DDBJ databases">
        <title>In-depth cultivation of the pig gut microbiome towards novel bacterial diversity and tailored functional studies.</title>
        <authorList>
            <person name="Wylensek D."/>
            <person name="Hitch T.C.A."/>
            <person name="Clavel T."/>
        </authorList>
    </citation>
    <scope>NUCLEOTIDE SEQUENCE [LARGE SCALE GENOMIC DNA]</scope>
    <source>
        <strain evidence="1 2">LKV-178-WT-2A</strain>
    </source>
</reference>
<accession>A0A7K0KH41</accession>
<keyword evidence="2" id="KW-1185">Reference proteome</keyword>
<sequence>MDNKDTSRAQTVAFTGHRLISSADRPRVKDRLMEAILRAYEDGYRVFISGMACGFDLMAAECVVELKSERPDITLMAAIPYRGQCERWRKASQLKYWELLHKADEQIVLSPDYRPDCFLRRDRYMVEHASRLIAYFNGIPKGGTFYTVNEAKRQGVMVENIY</sequence>
<gene>
    <name evidence="1" type="ORF">FYJ73_11370</name>
</gene>
<dbReference type="EMBL" id="VUNG01000032">
    <property type="protein sequence ID" value="MST85256.1"/>
    <property type="molecule type" value="Genomic_DNA"/>
</dbReference>
<dbReference type="AlphaFoldDB" id="A0A7K0KH41"/>
<organism evidence="1 2">
    <name type="scientific">Hallella mizrahii</name>
    <dbReference type="NCBI Taxonomy" id="2606637"/>
    <lineage>
        <taxon>Bacteria</taxon>
        <taxon>Pseudomonadati</taxon>
        <taxon>Bacteroidota</taxon>
        <taxon>Bacteroidia</taxon>
        <taxon>Bacteroidales</taxon>
        <taxon>Prevotellaceae</taxon>
        <taxon>Hallella</taxon>
    </lineage>
</organism>
<evidence type="ECO:0000313" key="1">
    <source>
        <dbReference type="EMBL" id="MST85256.1"/>
    </source>
</evidence>
<dbReference type="PANTHER" id="PTHR38440">
    <property type="entry name" value="UPF0398 PROTEIN YPSA"/>
    <property type="match status" value="1"/>
</dbReference>
<dbReference type="Proteomes" id="UP000438914">
    <property type="component" value="Unassembled WGS sequence"/>
</dbReference>
<comment type="caution">
    <text evidence="1">The sequence shown here is derived from an EMBL/GenBank/DDBJ whole genome shotgun (WGS) entry which is preliminary data.</text>
</comment>